<name>A0A0A8YYN4_ARUDO</name>
<accession>A0A0A8YYN4</accession>
<dbReference type="AlphaFoldDB" id="A0A0A8YYN4"/>
<reference evidence="1" key="2">
    <citation type="journal article" date="2015" name="Data Brief">
        <title>Shoot transcriptome of the giant reed, Arundo donax.</title>
        <authorList>
            <person name="Barrero R.A."/>
            <person name="Guerrero F.D."/>
            <person name="Moolhuijzen P."/>
            <person name="Goolsby J.A."/>
            <person name="Tidwell J."/>
            <person name="Bellgard S.E."/>
            <person name="Bellgard M.I."/>
        </authorList>
    </citation>
    <scope>NUCLEOTIDE SEQUENCE</scope>
    <source>
        <tissue evidence="1">Shoot tissue taken approximately 20 cm above the soil surface</tissue>
    </source>
</reference>
<organism evidence="1">
    <name type="scientific">Arundo donax</name>
    <name type="common">Giant reed</name>
    <name type="synonym">Donax arundinaceus</name>
    <dbReference type="NCBI Taxonomy" id="35708"/>
    <lineage>
        <taxon>Eukaryota</taxon>
        <taxon>Viridiplantae</taxon>
        <taxon>Streptophyta</taxon>
        <taxon>Embryophyta</taxon>
        <taxon>Tracheophyta</taxon>
        <taxon>Spermatophyta</taxon>
        <taxon>Magnoliopsida</taxon>
        <taxon>Liliopsida</taxon>
        <taxon>Poales</taxon>
        <taxon>Poaceae</taxon>
        <taxon>PACMAD clade</taxon>
        <taxon>Arundinoideae</taxon>
        <taxon>Arundineae</taxon>
        <taxon>Arundo</taxon>
    </lineage>
</organism>
<evidence type="ECO:0000313" key="1">
    <source>
        <dbReference type="EMBL" id="JAD27717.1"/>
    </source>
</evidence>
<sequence length="33" mass="3824">MFYIVFDKVYTQGRGCWSNQEGFRGGGNILHRS</sequence>
<proteinExistence type="predicted"/>
<dbReference type="EMBL" id="GBRH01270178">
    <property type="protein sequence ID" value="JAD27717.1"/>
    <property type="molecule type" value="Transcribed_RNA"/>
</dbReference>
<reference evidence="1" key="1">
    <citation type="submission" date="2014-09" db="EMBL/GenBank/DDBJ databases">
        <authorList>
            <person name="Magalhaes I.L.F."/>
            <person name="Oliveira U."/>
            <person name="Santos F.R."/>
            <person name="Vidigal T.H.D.A."/>
            <person name="Brescovit A.D."/>
            <person name="Santos A.J."/>
        </authorList>
    </citation>
    <scope>NUCLEOTIDE SEQUENCE</scope>
    <source>
        <tissue evidence="1">Shoot tissue taken approximately 20 cm above the soil surface</tissue>
    </source>
</reference>
<protein>
    <submittedName>
        <fullName evidence="1">Uncharacterized protein</fullName>
    </submittedName>
</protein>